<evidence type="ECO:0000256" key="6">
    <source>
        <dbReference type="PIRSR" id="PIRSR001100-1"/>
    </source>
</evidence>
<dbReference type="SUPFAM" id="SSF51989">
    <property type="entry name" value="Glycosyl hydrolases family 6, cellulases"/>
    <property type="match status" value="1"/>
</dbReference>
<dbReference type="HOGENOM" id="CLU_015488_0_0_1"/>
<evidence type="ECO:0000256" key="8">
    <source>
        <dbReference type="PROSITE-ProRule" id="PRU10057"/>
    </source>
</evidence>
<dbReference type="EC" id="3.2.1.-" evidence="9"/>
<proteinExistence type="inferred from homology"/>
<keyword evidence="5 9" id="KW-0624">Polysaccharide degradation</keyword>
<dbReference type="GO" id="GO:0030245">
    <property type="term" value="P:cellulose catabolic process"/>
    <property type="evidence" value="ECO:0007669"/>
    <property type="project" value="UniProtKB-KW"/>
</dbReference>
<keyword evidence="12" id="KW-1185">Reference proteome</keyword>
<dbReference type="GeneID" id="27725843"/>
<dbReference type="PRINTS" id="PR00733">
    <property type="entry name" value="GLHYDRLASE6"/>
</dbReference>
<evidence type="ECO:0000256" key="5">
    <source>
        <dbReference type="ARBA" id="ARBA00023326"/>
    </source>
</evidence>
<evidence type="ECO:0000256" key="1">
    <source>
        <dbReference type="ARBA" id="ARBA00022801"/>
    </source>
</evidence>
<evidence type="ECO:0000256" key="4">
    <source>
        <dbReference type="ARBA" id="ARBA00023295"/>
    </source>
</evidence>
<gene>
    <name evidence="11" type="ORF">SAPIO_CDS6771</name>
</gene>
<dbReference type="InterPro" id="IPR016288">
    <property type="entry name" value="Beta_cellobiohydrolase"/>
</dbReference>
<dbReference type="GO" id="GO:0004553">
    <property type="term" value="F:hydrolase activity, hydrolyzing O-glycosyl compounds"/>
    <property type="evidence" value="ECO:0007669"/>
    <property type="project" value="InterPro"/>
</dbReference>
<keyword evidence="4 9" id="KW-0326">Glycosidase</keyword>
<dbReference type="PANTHER" id="PTHR34876:SF10">
    <property type="entry name" value="GLUCANASE"/>
    <property type="match status" value="1"/>
</dbReference>
<protein>
    <recommendedName>
        <fullName evidence="9">Glucanase</fullName>
        <ecNumber evidence="9">3.2.1.-</ecNumber>
    </recommendedName>
</protein>
<feature type="binding site" evidence="7">
    <location>
        <position position="294"/>
    </location>
    <ligand>
        <name>substrate</name>
    </ligand>
</feature>
<feature type="compositionally biased region" description="Acidic residues" evidence="10">
    <location>
        <begin position="425"/>
        <end position="444"/>
    </location>
</feature>
<sequence>MRVATILAALSAATFVAAAPGLAPRQDDSPAVPEVPETPEVPEVPETPEKPAEPEEPEEPEEPKEPVEAPPKTPSPFEGKKLFANPEWSKKLDQTYDAFEAAGDAENAAKVRVIQNIGTFVWVSNVASLKNIDAAVETAREIQKETGEEQIIGLVLYDLPSRDCSAGESSGEFLVEEDGLERYKEEYIKPYAEKLAAADDLTFAVVLEPDSLANAITNTEIPLCEEAVPAYEEGIAFAISQLQFDHVHLYIDAAHGGWLGWDDNLEPAAKEFAKVVKLAGEGARIRGFATNVSNYNPFNATVRENYTEYSNSWDENHYTQSLAPFLEAEGLPSNFIVDQGRVQLPGAREEWGAWCNIPAGFGAIPGSSTGNNTLVDALVWIKPGGESDGQCGLEGAPRAGQWFDEYAQLLVKNAHPDIVVPGADSGEEDGDTEGDADEEAGGDE</sequence>
<name>A0A084G377_PSEDA</name>
<evidence type="ECO:0000256" key="7">
    <source>
        <dbReference type="PIRSR" id="PIRSR001100-2"/>
    </source>
</evidence>
<keyword evidence="1 9" id="KW-0378">Hydrolase</keyword>
<organism evidence="11 12">
    <name type="scientific">Pseudallescheria apiosperma</name>
    <name type="common">Scedosporium apiospermum</name>
    <dbReference type="NCBI Taxonomy" id="563466"/>
    <lineage>
        <taxon>Eukaryota</taxon>
        <taxon>Fungi</taxon>
        <taxon>Dikarya</taxon>
        <taxon>Ascomycota</taxon>
        <taxon>Pezizomycotina</taxon>
        <taxon>Sordariomycetes</taxon>
        <taxon>Hypocreomycetidae</taxon>
        <taxon>Microascales</taxon>
        <taxon>Microascaceae</taxon>
        <taxon>Scedosporium</taxon>
    </lineage>
</organism>
<dbReference type="InterPro" id="IPR001524">
    <property type="entry name" value="Glyco_hydro_6_CS"/>
</dbReference>
<dbReference type="PIRSF" id="PIRSF001100">
    <property type="entry name" value="Beta_cellobiohydrolase"/>
    <property type="match status" value="1"/>
</dbReference>
<evidence type="ECO:0000256" key="10">
    <source>
        <dbReference type="SAM" id="MobiDB-lite"/>
    </source>
</evidence>
<keyword evidence="2 9" id="KW-0136">Cellulose degradation</keyword>
<dbReference type="PANTHER" id="PTHR34876">
    <property type="match status" value="1"/>
</dbReference>
<dbReference type="OrthoDB" id="64893at2759"/>
<dbReference type="Proteomes" id="UP000028545">
    <property type="component" value="Unassembled WGS sequence"/>
</dbReference>
<dbReference type="Gene3D" id="3.20.20.40">
    <property type="entry name" value="1, 4-beta cellobiohydrolase"/>
    <property type="match status" value="1"/>
</dbReference>
<evidence type="ECO:0000256" key="9">
    <source>
        <dbReference type="RuleBase" id="RU361186"/>
    </source>
</evidence>
<dbReference type="Pfam" id="PF01341">
    <property type="entry name" value="Glyco_hydro_6"/>
    <property type="match status" value="1"/>
</dbReference>
<comment type="caution">
    <text evidence="11">The sequence shown here is derived from an EMBL/GenBank/DDBJ whole genome shotgun (WGS) entry which is preliminary data.</text>
</comment>
<evidence type="ECO:0000256" key="3">
    <source>
        <dbReference type="ARBA" id="ARBA00023277"/>
    </source>
</evidence>
<feature type="binding site" evidence="7">
    <location>
        <position position="122"/>
    </location>
    <ligand>
        <name>substrate</name>
    </ligand>
</feature>
<dbReference type="EMBL" id="JOWA01000107">
    <property type="protein sequence ID" value="KEZ41789.1"/>
    <property type="molecule type" value="Genomic_DNA"/>
</dbReference>
<feature type="region of interest" description="Disordered" evidence="10">
    <location>
        <begin position="22"/>
        <end position="81"/>
    </location>
</feature>
<dbReference type="InterPro" id="IPR036434">
    <property type="entry name" value="Beta_cellobiohydrolase_sf"/>
</dbReference>
<dbReference type="VEuPathDB" id="FungiDB:SAPIO_CDS6771"/>
<evidence type="ECO:0000313" key="11">
    <source>
        <dbReference type="EMBL" id="KEZ41789.1"/>
    </source>
</evidence>
<dbReference type="PROSITE" id="PS00656">
    <property type="entry name" value="GLYCOSYL_HYDROL_F6_2"/>
    <property type="match status" value="1"/>
</dbReference>
<comment type="similarity">
    <text evidence="9">Belongs to the glycosyl hydrolase family 6.</text>
</comment>
<dbReference type="AlphaFoldDB" id="A0A084G377"/>
<reference evidence="11 12" key="1">
    <citation type="journal article" date="2014" name="Genome Announc.">
        <title>Draft genome sequence of the pathogenic fungus Scedosporium apiospermum.</title>
        <authorList>
            <person name="Vandeputte P."/>
            <person name="Ghamrawi S."/>
            <person name="Rechenmann M."/>
            <person name="Iltis A."/>
            <person name="Giraud S."/>
            <person name="Fleury M."/>
            <person name="Thornton C."/>
            <person name="Delhaes L."/>
            <person name="Meyer W."/>
            <person name="Papon N."/>
            <person name="Bouchara J.P."/>
        </authorList>
    </citation>
    <scope>NUCLEOTIDE SEQUENCE [LARGE SCALE GENOMIC DNA]</scope>
    <source>
        <strain evidence="11 12">IHEM 14462</strain>
    </source>
</reference>
<feature type="active site" description="Proton donor" evidence="6 8">
    <location>
        <position position="210"/>
    </location>
</feature>
<dbReference type="KEGG" id="sapo:SAPIO_CDS6771"/>
<dbReference type="OMA" id="LVDSIVW"/>
<feature type="region of interest" description="Disordered" evidence="10">
    <location>
        <begin position="417"/>
        <end position="444"/>
    </location>
</feature>
<feature type="binding site" evidence="7">
    <location>
        <position position="258"/>
    </location>
    <ligand>
        <name>substrate</name>
    </ligand>
</feature>
<dbReference type="RefSeq" id="XP_016641588.1">
    <property type="nucleotide sequence ID" value="XM_016788789.1"/>
</dbReference>
<evidence type="ECO:0000313" key="12">
    <source>
        <dbReference type="Proteomes" id="UP000028545"/>
    </source>
</evidence>
<feature type="binding site" evidence="7">
    <location>
        <position position="386"/>
    </location>
    <ligand>
        <name>substrate</name>
    </ligand>
</feature>
<feature type="binding site" evidence="7">
    <location>
        <position position="255"/>
    </location>
    <ligand>
        <name>substrate</name>
    </ligand>
</feature>
<accession>A0A084G377</accession>
<evidence type="ECO:0000256" key="2">
    <source>
        <dbReference type="ARBA" id="ARBA00023001"/>
    </source>
</evidence>
<feature type="binding site" evidence="7">
    <location>
        <position position="382"/>
    </location>
    <ligand>
        <name>substrate</name>
    </ligand>
</feature>
<keyword evidence="9" id="KW-0732">Signal</keyword>
<feature type="binding site" evidence="7">
    <location>
        <position position="354"/>
    </location>
    <ligand>
        <name>substrate</name>
    </ligand>
</feature>
<feature type="active site" description="Proton acceptor" evidence="6">
    <location>
        <position position="388"/>
    </location>
</feature>
<feature type="signal peptide" evidence="9">
    <location>
        <begin position="1"/>
        <end position="18"/>
    </location>
</feature>
<feature type="chain" id="PRO_5005106072" description="Glucanase" evidence="9">
    <location>
        <begin position="19"/>
        <end position="444"/>
    </location>
</feature>
<keyword evidence="3 9" id="KW-0119">Carbohydrate metabolism</keyword>